<dbReference type="PANTHER" id="PTHR19359">
    <property type="entry name" value="CYTOCHROME B5"/>
    <property type="match status" value="1"/>
</dbReference>
<evidence type="ECO:0000256" key="5">
    <source>
        <dbReference type="ARBA" id="ARBA00022982"/>
    </source>
</evidence>
<reference evidence="12" key="2">
    <citation type="submission" date="2025-08" db="UniProtKB">
        <authorList>
            <consortium name="Ensembl"/>
        </authorList>
    </citation>
    <scope>IDENTIFICATION</scope>
</reference>
<sequence>MGEEVTEKPVSADSGPTDCSKAEVNGEKADGGVKYYSLEDVKEHNLSNDTWLIIHDKVYDITSFLEEHPGGEEVLLEQAGADATESFEDVGHSKDAREMLESYYVGELHMSDRKQETTKQFMDPMVDTCSGGSYRRRHVSLLFLRTQVLLRDFTLLQAHLGALEMFDQTFCKLNTHS</sequence>
<evidence type="ECO:0000256" key="1">
    <source>
        <dbReference type="ARBA" id="ARBA00004370"/>
    </source>
</evidence>
<dbReference type="Ensembl" id="ENSGWIT00000051428.1">
    <property type="protein sequence ID" value="ENSGWIP00000047534.1"/>
    <property type="gene ID" value="ENSGWIG00000023389.1"/>
</dbReference>
<evidence type="ECO:0000256" key="7">
    <source>
        <dbReference type="ARBA" id="ARBA00023136"/>
    </source>
</evidence>
<dbReference type="GO" id="GO:0046872">
    <property type="term" value="F:metal ion binding"/>
    <property type="evidence" value="ECO:0007669"/>
    <property type="project" value="UniProtKB-UniRule"/>
</dbReference>
<organism evidence="12 13">
    <name type="scientific">Gouania willdenowi</name>
    <name type="common">Blunt-snouted clingfish</name>
    <name type="synonym">Lepadogaster willdenowi</name>
    <dbReference type="NCBI Taxonomy" id="441366"/>
    <lineage>
        <taxon>Eukaryota</taxon>
        <taxon>Metazoa</taxon>
        <taxon>Chordata</taxon>
        <taxon>Craniata</taxon>
        <taxon>Vertebrata</taxon>
        <taxon>Euteleostomi</taxon>
        <taxon>Actinopterygii</taxon>
        <taxon>Neopterygii</taxon>
        <taxon>Teleostei</taxon>
        <taxon>Neoteleostei</taxon>
        <taxon>Acanthomorphata</taxon>
        <taxon>Ovalentaria</taxon>
        <taxon>Blenniimorphae</taxon>
        <taxon>Blenniiformes</taxon>
        <taxon>Gobiesocoidei</taxon>
        <taxon>Gobiesocidae</taxon>
        <taxon>Gobiesocinae</taxon>
        <taxon>Gouania</taxon>
    </lineage>
</organism>
<keyword evidence="2 9" id="KW-0349">Heme</keyword>
<dbReference type="PANTHER" id="PTHR19359:SF95">
    <property type="entry name" value="CYTOCHROME B5 TYPE B"/>
    <property type="match status" value="1"/>
</dbReference>
<keyword evidence="7" id="KW-0472">Membrane</keyword>
<dbReference type="Gene3D" id="3.10.120.10">
    <property type="entry name" value="Cytochrome b5-like heme/steroid binding domain"/>
    <property type="match status" value="1"/>
</dbReference>
<dbReference type="AlphaFoldDB" id="A0A8C5HLW0"/>
<keyword evidence="4 9" id="KW-0479">Metal-binding</keyword>
<keyword evidence="6 9" id="KW-0408">Iron</keyword>
<feature type="domain" description="Cytochrome b5 heme-binding" evidence="11">
    <location>
        <begin position="33"/>
        <end position="109"/>
    </location>
</feature>
<evidence type="ECO:0000313" key="13">
    <source>
        <dbReference type="Proteomes" id="UP000694680"/>
    </source>
</evidence>
<dbReference type="Proteomes" id="UP000694680">
    <property type="component" value="Chromosome 3"/>
</dbReference>
<accession>A0A8C5HLW0</accession>
<evidence type="ECO:0000256" key="2">
    <source>
        <dbReference type="ARBA" id="ARBA00022617"/>
    </source>
</evidence>
<dbReference type="PRINTS" id="PR00363">
    <property type="entry name" value="CYTOCHROMEB5"/>
</dbReference>
<evidence type="ECO:0000256" key="4">
    <source>
        <dbReference type="ARBA" id="ARBA00022723"/>
    </source>
</evidence>
<dbReference type="SUPFAM" id="SSF55856">
    <property type="entry name" value="Cytochrome b5-like heme/steroid binding domain"/>
    <property type="match status" value="1"/>
</dbReference>
<evidence type="ECO:0000256" key="10">
    <source>
        <dbReference type="SAM" id="MobiDB-lite"/>
    </source>
</evidence>
<dbReference type="PROSITE" id="PS00191">
    <property type="entry name" value="CYTOCHROME_B5_1"/>
    <property type="match status" value="1"/>
</dbReference>
<evidence type="ECO:0000256" key="9">
    <source>
        <dbReference type="RuleBase" id="RU362121"/>
    </source>
</evidence>
<dbReference type="PROSITE" id="PS50255">
    <property type="entry name" value="CYTOCHROME_B5_2"/>
    <property type="match status" value="1"/>
</dbReference>
<feature type="region of interest" description="Disordered" evidence="10">
    <location>
        <begin position="1"/>
        <end position="25"/>
    </location>
</feature>
<keyword evidence="13" id="KW-1185">Reference proteome</keyword>
<gene>
    <name evidence="12" type="primary">LOC114456321</name>
</gene>
<dbReference type="GO" id="GO:0020037">
    <property type="term" value="F:heme binding"/>
    <property type="evidence" value="ECO:0007669"/>
    <property type="project" value="UniProtKB-UniRule"/>
</dbReference>
<dbReference type="FunFam" id="3.10.120.10:FF:000002">
    <property type="entry name" value="Cytochrome b5 type B"/>
    <property type="match status" value="1"/>
</dbReference>
<evidence type="ECO:0000256" key="6">
    <source>
        <dbReference type="ARBA" id="ARBA00023004"/>
    </source>
</evidence>
<keyword evidence="5" id="KW-0249">Electron transport</keyword>
<name>A0A8C5HLW0_GOUWI</name>
<evidence type="ECO:0000259" key="11">
    <source>
        <dbReference type="PROSITE" id="PS50255"/>
    </source>
</evidence>
<protein>
    <submittedName>
        <fullName evidence="12">Cytochrome b5-like</fullName>
    </submittedName>
</protein>
<dbReference type="InterPro" id="IPR018506">
    <property type="entry name" value="Cyt_B5_heme-BS"/>
</dbReference>
<evidence type="ECO:0000313" key="12">
    <source>
        <dbReference type="Ensembl" id="ENSGWIP00000047534.1"/>
    </source>
</evidence>
<dbReference type="Pfam" id="PF00173">
    <property type="entry name" value="Cyt-b5"/>
    <property type="match status" value="1"/>
</dbReference>
<reference evidence="12" key="3">
    <citation type="submission" date="2025-09" db="UniProtKB">
        <authorList>
            <consortium name="Ensembl"/>
        </authorList>
    </citation>
    <scope>IDENTIFICATION</scope>
</reference>
<evidence type="ECO:0000256" key="8">
    <source>
        <dbReference type="ARBA" id="ARBA00038168"/>
    </source>
</evidence>
<dbReference type="SMART" id="SM01117">
    <property type="entry name" value="Cyt-b5"/>
    <property type="match status" value="1"/>
</dbReference>
<comment type="similarity">
    <text evidence="8 9">Belongs to the cytochrome b5 family.</text>
</comment>
<proteinExistence type="inferred from homology"/>
<dbReference type="InterPro" id="IPR001199">
    <property type="entry name" value="Cyt_B5-like_heme/steroid-bd"/>
</dbReference>
<keyword evidence="3" id="KW-0812">Transmembrane</keyword>
<dbReference type="InterPro" id="IPR036400">
    <property type="entry name" value="Cyt_B5-like_heme/steroid_sf"/>
</dbReference>
<dbReference type="InterPro" id="IPR050668">
    <property type="entry name" value="Cytochrome_b5"/>
</dbReference>
<evidence type="ECO:0000256" key="3">
    <source>
        <dbReference type="ARBA" id="ARBA00022692"/>
    </source>
</evidence>
<comment type="subcellular location">
    <subcellularLocation>
        <location evidence="1">Membrane</location>
    </subcellularLocation>
</comment>
<reference evidence="12" key="1">
    <citation type="submission" date="2020-06" db="EMBL/GenBank/DDBJ databases">
        <authorList>
            <consortium name="Wellcome Sanger Institute Data Sharing"/>
        </authorList>
    </citation>
    <scope>NUCLEOTIDE SEQUENCE [LARGE SCALE GENOMIC DNA]</scope>
</reference>
<dbReference type="GO" id="GO:0016020">
    <property type="term" value="C:membrane"/>
    <property type="evidence" value="ECO:0007669"/>
    <property type="project" value="UniProtKB-SubCell"/>
</dbReference>
<keyword evidence="5" id="KW-0813">Transport</keyword>